<dbReference type="Pfam" id="PF16916">
    <property type="entry name" value="ZT_dimer"/>
    <property type="match status" value="1"/>
</dbReference>
<comment type="caution">
    <text evidence="10">The sequence shown here is derived from an EMBL/GenBank/DDBJ whole genome shotgun (WGS) entry which is preliminary data.</text>
</comment>
<reference evidence="10" key="1">
    <citation type="submission" date="2020-10" db="EMBL/GenBank/DDBJ databases">
        <authorList>
            <person name="Gilroy R."/>
        </authorList>
    </citation>
    <scope>NUCLEOTIDE SEQUENCE</scope>
    <source>
        <strain evidence="10">CHK165-10780</strain>
    </source>
</reference>
<dbReference type="GO" id="GO:0016020">
    <property type="term" value="C:membrane"/>
    <property type="evidence" value="ECO:0007669"/>
    <property type="project" value="UniProtKB-SubCell"/>
</dbReference>
<evidence type="ECO:0000256" key="2">
    <source>
        <dbReference type="ARBA" id="ARBA00008114"/>
    </source>
</evidence>
<gene>
    <name evidence="10" type="ORF">IAC85_04975</name>
</gene>
<protein>
    <submittedName>
        <fullName evidence="10">Cation transporter</fullName>
    </submittedName>
</protein>
<dbReference type="GO" id="GO:0008324">
    <property type="term" value="F:monoatomic cation transmembrane transporter activity"/>
    <property type="evidence" value="ECO:0007669"/>
    <property type="project" value="InterPro"/>
</dbReference>
<dbReference type="Gene3D" id="3.30.70.1350">
    <property type="entry name" value="Cation efflux protein, cytoplasmic domain"/>
    <property type="match status" value="1"/>
</dbReference>
<evidence type="ECO:0000256" key="7">
    <source>
        <dbReference type="SAM" id="Phobius"/>
    </source>
</evidence>
<proteinExistence type="inferred from homology"/>
<accession>A0A9D1CKQ1</accession>
<feature type="transmembrane region" description="Helical" evidence="7">
    <location>
        <begin position="21"/>
        <end position="47"/>
    </location>
</feature>
<comment type="subcellular location">
    <subcellularLocation>
        <location evidence="1">Membrane</location>
        <topology evidence="1">Multi-pass membrane protein</topology>
    </subcellularLocation>
</comment>
<evidence type="ECO:0000256" key="5">
    <source>
        <dbReference type="ARBA" id="ARBA00022989"/>
    </source>
</evidence>
<dbReference type="NCBIfam" id="TIGR01297">
    <property type="entry name" value="CDF"/>
    <property type="match status" value="1"/>
</dbReference>
<dbReference type="AlphaFoldDB" id="A0A9D1CKQ1"/>
<sequence>MLKKWFIPNYQNVESASVRNRYGTVASFFGIFTNILLGVMKLIIGFLSNSVTILADATNNLSDMIASIITLVGFRFSAKRPSKEHPYGYARYEYIANLFVSLFIFFIGLFFAKESFEKILHPSSLTIDLVTYLVLIVAVLVKGIQMMVYLDFGRRIDSDTLKATAMDSRNDMLSTLAILLSMIVMQVFHINIDGYTALLISFFVIYSAISLLQKALDPLIGERPSEELVERLQKKLKTYPEVLGIHDLVIHNYGVSFNFVSVHVELDAKMSFMESHQIADQIEDDFYREFGINIAVHTDPVEIDNPVVIELREKVLDALKKYDANLEVHDFRIVEKKGAIQVLFDLVEPFEKDYAEDELISYLSKHVPKKGKDLQYSIKVDHMLT</sequence>
<evidence type="ECO:0000313" key="10">
    <source>
        <dbReference type="EMBL" id="HIQ65075.1"/>
    </source>
</evidence>
<evidence type="ECO:0000259" key="8">
    <source>
        <dbReference type="Pfam" id="PF01545"/>
    </source>
</evidence>
<keyword evidence="6 7" id="KW-0472">Membrane</keyword>
<evidence type="ECO:0000259" key="9">
    <source>
        <dbReference type="Pfam" id="PF16916"/>
    </source>
</evidence>
<evidence type="ECO:0000313" key="11">
    <source>
        <dbReference type="Proteomes" id="UP000886725"/>
    </source>
</evidence>
<feature type="transmembrane region" description="Helical" evidence="7">
    <location>
        <begin position="172"/>
        <end position="189"/>
    </location>
</feature>
<reference evidence="10" key="2">
    <citation type="journal article" date="2021" name="PeerJ">
        <title>Extensive microbial diversity within the chicken gut microbiome revealed by metagenomics and culture.</title>
        <authorList>
            <person name="Gilroy R."/>
            <person name="Ravi A."/>
            <person name="Getino M."/>
            <person name="Pursley I."/>
            <person name="Horton D.L."/>
            <person name="Alikhan N.F."/>
            <person name="Baker D."/>
            <person name="Gharbi K."/>
            <person name="Hall N."/>
            <person name="Watson M."/>
            <person name="Adriaenssens E.M."/>
            <person name="Foster-Nyarko E."/>
            <person name="Jarju S."/>
            <person name="Secka A."/>
            <person name="Antonio M."/>
            <person name="Oren A."/>
            <person name="Chaudhuri R.R."/>
            <person name="La Ragione R."/>
            <person name="Hildebrand F."/>
            <person name="Pallen M.J."/>
        </authorList>
    </citation>
    <scope>NUCLEOTIDE SEQUENCE</scope>
    <source>
        <strain evidence="10">CHK165-10780</strain>
    </source>
</reference>
<dbReference type="Pfam" id="PF01545">
    <property type="entry name" value="Cation_efflux"/>
    <property type="match status" value="1"/>
</dbReference>
<dbReference type="InterPro" id="IPR050291">
    <property type="entry name" value="CDF_Transporter"/>
</dbReference>
<dbReference type="InterPro" id="IPR027470">
    <property type="entry name" value="Cation_efflux_CTD"/>
</dbReference>
<feature type="transmembrane region" description="Helical" evidence="7">
    <location>
        <begin position="195"/>
        <end position="213"/>
    </location>
</feature>
<evidence type="ECO:0000256" key="1">
    <source>
        <dbReference type="ARBA" id="ARBA00004141"/>
    </source>
</evidence>
<keyword evidence="3" id="KW-0813">Transport</keyword>
<dbReference type="Gene3D" id="1.20.1510.10">
    <property type="entry name" value="Cation efflux protein transmembrane domain"/>
    <property type="match status" value="1"/>
</dbReference>
<dbReference type="FunFam" id="1.20.1510.10:FF:000006">
    <property type="entry name" value="Divalent cation efflux transporter"/>
    <property type="match status" value="1"/>
</dbReference>
<feature type="transmembrane region" description="Helical" evidence="7">
    <location>
        <begin position="94"/>
        <end position="112"/>
    </location>
</feature>
<dbReference type="InterPro" id="IPR036837">
    <property type="entry name" value="Cation_efflux_CTD_sf"/>
</dbReference>
<feature type="domain" description="Cation efflux protein cytoplasmic" evidence="9">
    <location>
        <begin position="224"/>
        <end position="300"/>
    </location>
</feature>
<dbReference type="SUPFAM" id="SSF161111">
    <property type="entry name" value="Cation efflux protein transmembrane domain-like"/>
    <property type="match status" value="1"/>
</dbReference>
<comment type="similarity">
    <text evidence="2">Belongs to the cation diffusion facilitator (CDF) transporter (TC 2.A.4) family.</text>
</comment>
<feature type="transmembrane region" description="Helical" evidence="7">
    <location>
        <begin position="132"/>
        <end position="152"/>
    </location>
</feature>
<evidence type="ECO:0000256" key="3">
    <source>
        <dbReference type="ARBA" id="ARBA00022448"/>
    </source>
</evidence>
<dbReference type="InterPro" id="IPR027469">
    <property type="entry name" value="Cation_efflux_TMD_sf"/>
</dbReference>
<dbReference type="PANTHER" id="PTHR43840">
    <property type="entry name" value="MITOCHONDRIAL METAL TRANSPORTER 1-RELATED"/>
    <property type="match status" value="1"/>
</dbReference>
<dbReference type="InterPro" id="IPR002524">
    <property type="entry name" value="Cation_efflux"/>
</dbReference>
<dbReference type="PANTHER" id="PTHR43840:SF50">
    <property type="entry name" value="MANGANESE EFFLUX SYSTEM PROTEIN MNES"/>
    <property type="match status" value="1"/>
</dbReference>
<keyword evidence="4 7" id="KW-0812">Transmembrane</keyword>
<dbReference type="Proteomes" id="UP000886725">
    <property type="component" value="Unassembled WGS sequence"/>
</dbReference>
<dbReference type="SUPFAM" id="SSF160240">
    <property type="entry name" value="Cation efflux protein cytoplasmic domain-like"/>
    <property type="match status" value="1"/>
</dbReference>
<feature type="transmembrane region" description="Helical" evidence="7">
    <location>
        <begin position="53"/>
        <end position="74"/>
    </location>
</feature>
<keyword evidence="5 7" id="KW-1133">Transmembrane helix</keyword>
<dbReference type="InterPro" id="IPR058533">
    <property type="entry name" value="Cation_efflux_TM"/>
</dbReference>
<evidence type="ECO:0000256" key="4">
    <source>
        <dbReference type="ARBA" id="ARBA00022692"/>
    </source>
</evidence>
<feature type="domain" description="Cation efflux protein transmembrane" evidence="8">
    <location>
        <begin position="28"/>
        <end position="219"/>
    </location>
</feature>
<evidence type="ECO:0000256" key="6">
    <source>
        <dbReference type="ARBA" id="ARBA00023136"/>
    </source>
</evidence>
<dbReference type="EMBL" id="DVFU01000096">
    <property type="protein sequence ID" value="HIQ65075.1"/>
    <property type="molecule type" value="Genomic_DNA"/>
</dbReference>
<name>A0A9D1CKQ1_9FIRM</name>
<organism evidence="10 11">
    <name type="scientific">Candidatus Faecenecus gallistercoris</name>
    <dbReference type="NCBI Taxonomy" id="2840793"/>
    <lineage>
        <taxon>Bacteria</taxon>
        <taxon>Bacillati</taxon>
        <taxon>Bacillota</taxon>
        <taxon>Bacillota incertae sedis</taxon>
        <taxon>Candidatus Faecenecus</taxon>
    </lineage>
</organism>